<gene>
    <name evidence="1" type="ORF">AMON00008_LOCUS11752</name>
</gene>
<accession>A0A7S4UJG2</accession>
<evidence type="ECO:0000313" key="1">
    <source>
        <dbReference type="EMBL" id="CAE4572133.1"/>
    </source>
</evidence>
<proteinExistence type="predicted"/>
<protein>
    <submittedName>
        <fullName evidence="1">Uncharacterized protein</fullName>
    </submittedName>
</protein>
<organism evidence="1">
    <name type="scientific">Alexandrium monilatum</name>
    <dbReference type="NCBI Taxonomy" id="311494"/>
    <lineage>
        <taxon>Eukaryota</taxon>
        <taxon>Sar</taxon>
        <taxon>Alveolata</taxon>
        <taxon>Dinophyceae</taxon>
        <taxon>Gonyaulacales</taxon>
        <taxon>Pyrocystaceae</taxon>
        <taxon>Alexandrium</taxon>
    </lineage>
</organism>
<dbReference type="AlphaFoldDB" id="A0A7S4UJG2"/>
<reference evidence="1" key="1">
    <citation type="submission" date="2021-01" db="EMBL/GenBank/DDBJ databases">
        <authorList>
            <person name="Corre E."/>
            <person name="Pelletier E."/>
            <person name="Niang G."/>
            <person name="Scheremetjew M."/>
            <person name="Finn R."/>
            <person name="Kale V."/>
            <person name="Holt S."/>
            <person name="Cochrane G."/>
            <person name="Meng A."/>
            <person name="Brown T."/>
            <person name="Cohen L."/>
        </authorList>
    </citation>
    <scope>NUCLEOTIDE SEQUENCE</scope>
    <source>
        <strain evidence="1">CCMP3105</strain>
    </source>
</reference>
<sequence length="128" mass="12890">MSLTRGRASREAVLVFASTGGCAFGSVPCRAMPARGVGSDFEGAEGLVLRSAPISPGALSPSKLVAEACQDWEQHAVEGCGAALSCTQASSQVGPLASRPASWPALTVAPIWPSPVKLLPGTAQASAE</sequence>
<dbReference type="PROSITE" id="PS51257">
    <property type="entry name" value="PROKAR_LIPOPROTEIN"/>
    <property type="match status" value="1"/>
</dbReference>
<dbReference type="EMBL" id="HBNR01017792">
    <property type="protein sequence ID" value="CAE4572133.1"/>
    <property type="molecule type" value="Transcribed_RNA"/>
</dbReference>
<name>A0A7S4UJG2_9DINO</name>